<gene>
    <name evidence="2" type="ORF">RchiOBHm_Chr5g0018771</name>
</gene>
<name>A0A2P6Q6T3_ROSCH</name>
<comment type="caution">
    <text evidence="2">The sequence shown here is derived from an EMBL/GenBank/DDBJ whole genome shotgun (WGS) entry which is preliminary data.</text>
</comment>
<evidence type="ECO:0000313" key="3">
    <source>
        <dbReference type="Proteomes" id="UP000238479"/>
    </source>
</evidence>
<proteinExistence type="predicted"/>
<feature type="transmembrane region" description="Helical" evidence="1">
    <location>
        <begin position="37"/>
        <end position="55"/>
    </location>
</feature>
<feature type="transmembrane region" description="Helical" evidence="1">
    <location>
        <begin position="14"/>
        <end position="31"/>
    </location>
</feature>
<reference evidence="2 3" key="1">
    <citation type="journal article" date="2018" name="Nat. Genet.">
        <title>The Rosa genome provides new insights in the design of modern roses.</title>
        <authorList>
            <person name="Bendahmane M."/>
        </authorList>
    </citation>
    <scope>NUCLEOTIDE SEQUENCE [LARGE SCALE GENOMIC DNA]</scope>
    <source>
        <strain evidence="3">cv. Old Blush</strain>
    </source>
</reference>
<organism evidence="2 3">
    <name type="scientific">Rosa chinensis</name>
    <name type="common">China rose</name>
    <dbReference type="NCBI Taxonomy" id="74649"/>
    <lineage>
        <taxon>Eukaryota</taxon>
        <taxon>Viridiplantae</taxon>
        <taxon>Streptophyta</taxon>
        <taxon>Embryophyta</taxon>
        <taxon>Tracheophyta</taxon>
        <taxon>Spermatophyta</taxon>
        <taxon>Magnoliopsida</taxon>
        <taxon>eudicotyledons</taxon>
        <taxon>Gunneridae</taxon>
        <taxon>Pentapetalae</taxon>
        <taxon>rosids</taxon>
        <taxon>fabids</taxon>
        <taxon>Rosales</taxon>
        <taxon>Rosaceae</taxon>
        <taxon>Rosoideae</taxon>
        <taxon>Rosoideae incertae sedis</taxon>
        <taxon>Rosa</taxon>
    </lineage>
</organism>
<keyword evidence="1" id="KW-1133">Transmembrane helix</keyword>
<keyword evidence="1" id="KW-0472">Membrane</keyword>
<evidence type="ECO:0000313" key="2">
    <source>
        <dbReference type="EMBL" id="PRQ29893.1"/>
    </source>
</evidence>
<dbReference type="EMBL" id="PDCK01000043">
    <property type="protein sequence ID" value="PRQ29893.1"/>
    <property type="molecule type" value="Genomic_DNA"/>
</dbReference>
<evidence type="ECO:0000256" key="1">
    <source>
        <dbReference type="SAM" id="Phobius"/>
    </source>
</evidence>
<dbReference type="Gramene" id="PRQ29893">
    <property type="protein sequence ID" value="PRQ29893"/>
    <property type="gene ID" value="RchiOBHm_Chr5g0018771"/>
</dbReference>
<protein>
    <submittedName>
        <fullName evidence="2">Uncharacterized protein</fullName>
    </submittedName>
</protein>
<accession>A0A2P6Q6T3</accession>
<sequence>MGYGLFMINCCNRSLYWVCIKSWCFVVGLVFELQTSFFSSGFTIFLLLILIFFFYRYIKQRTFVYITLFESLQCIELYYASH</sequence>
<keyword evidence="3" id="KW-1185">Reference proteome</keyword>
<dbReference type="AlphaFoldDB" id="A0A2P6Q6T3"/>
<keyword evidence="1" id="KW-0812">Transmembrane</keyword>
<dbReference type="Proteomes" id="UP000238479">
    <property type="component" value="Chromosome 5"/>
</dbReference>